<organism evidence="1 2">
    <name type="scientific">Flavobacterium hankyongi</name>
    <dbReference type="NCBI Taxonomy" id="1176532"/>
    <lineage>
        <taxon>Bacteria</taxon>
        <taxon>Pseudomonadati</taxon>
        <taxon>Bacteroidota</taxon>
        <taxon>Flavobacteriia</taxon>
        <taxon>Flavobacteriales</taxon>
        <taxon>Flavobacteriaceae</taxon>
        <taxon>Flavobacterium</taxon>
    </lineage>
</organism>
<sequence length="263" mass="30388">MNNYISPTNLGMRYFTVFFLFIFSITGFSQETTTVKGTIINDNNLLPIWNANVVNTNKVRGAISDAKGNFEIFADVNDILLISCLGFQSIEIKVTNDWIKNQNSRIRLTEKAYALEEIVIPPYTLTGYLEVDAKLIPERENYWYSIAGLTKRYEGGENSPNAFNRVMGSLFNPADALYNFFGKRPKELKKLREIRNDENLRNILQNKYDRQAIYLMFGINEKELLEILERCNYSEAFTKSANDLQVLDAINGCYEEYKILKKK</sequence>
<comment type="caution">
    <text evidence="1">The sequence shown here is derived from an EMBL/GenBank/DDBJ whole genome shotgun (WGS) entry which is preliminary data.</text>
</comment>
<proteinExistence type="predicted"/>
<dbReference type="Pfam" id="PF13715">
    <property type="entry name" value="CarbopepD_reg_2"/>
    <property type="match status" value="1"/>
</dbReference>
<reference evidence="2" key="1">
    <citation type="journal article" date="2019" name="Int. J. Syst. Evol. Microbiol.">
        <title>The Global Catalogue of Microorganisms (GCM) 10K type strain sequencing project: providing services to taxonomists for standard genome sequencing and annotation.</title>
        <authorList>
            <consortium name="The Broad Institute Genomics Platform"/>
            <consortium name="The Broad Institute Genome Sequencing Center for Infectious Disease"/>
            <person name="Wu L."/>
            <person name="Ma J."/>
        </authorList>
    </citation>
    <scope>NUCLEOTIDE SEQUENCE [LARGE SCALE GENOMIC DNA]</scope>
    <source>
        <strain evidence="2">JCM 18198</strain>
    </source>
</reference>
<gene>
    <name evidence="1" type="ORF">GCM10023230_00170</name>
</gene>
<evidence type="ECO:0000313" key="1">
    <source>
        <dbReference type="EMBL" id="GAA4756593.1"/>
    </source>
</evidence>
<dbReference type="Proteomes" id="UP001500141">
    <property type="component" value="Unassembled WGS sequence"/>
</dbReference>
<protein>
    <submittedName>
        <fullName evidence="1">Carboxypeptidase-like regulatory domain-containing protein</fullName>
    </submittedName>
</protein>
<dbReference type="EMBL" id="BAABIP010000003">
    <property type="protein sequence ID" value="GAA4756593.1"/>
    <property type="molecule type" value="Genomic_DNA"/>
</dbReference>
<keyword evidence="2" id="KW-1185">Reference proteome</keyword>
<accession>A0ABP8ZH27</accession>
<dbReference type="InterPro" id="IPR008969">
    <property type="entry name" value="CarboxyPept-like_regulatory"/>
</dbReference>
<evidence type="ECO:0000313" key="2">
    <source>
        <dbReference type="Proteomes" id="UP001500141"/>
    </source>
</evidence>
<name>A0ABP8ZH27_9FLAO</name>
<dbReference type="SUPFAM" id="SSF49464">
    <property type="entry name" value="Carboxypeptidase regulatory domain-like"/>
    <property type="match status" value="1"/>
</dbReference>